<dbReference type="Proteomes" id="UP000237378">
    <property type="component" value="Unassembled WGS sequence"/>
</dbReference>
<evidence type="ECO:0000313" key="2">
    <source>
        <dbReference type="EMBL" id="POG02953.1"/>
    </source>
</evidence>
<reference evidence="1 3" key="2">
    <citation type="submission" date="2016-12" db="EMBL/GenBank/DDBJ databases">
        <title>Draft Genome Sequence of Mercury Resistant Pseudomonas DRA525.</title>
        <authorList>
            <person name="Drace K.M."/>
        </authorList>
    </citation>
    <scope>NUCLEOTIDE SEQUENCE [LARGE SCALE GENOMIC DNA]</scope>
    <source>
        <strain evidence="1 3">DRA525</strain>
    </source>
</reference>
<dbReference type="RefSeq" id="WP_051095719.1">
    <property type="nucleotide sequence ID" value="NZ_CP018743.1"/>
</dbReference>
<dbReference type="Proteomes" id="UP000185146">
    <property type="component" value="Chromosome"/>
</dbReference>
<evidence type="ECO:0000313" key="1">
    <source>
        <dbReference type="EMBL" id="APO83306.1"/>
    </source>
</evidence>
<evidence type="ECO:0000313" key="4">
    <source>
        <dbReference type="Proteomes" id="UP000237378"/>
    </source>
</evidence>
<sequence length="245" mass="27544">MISIRSSYHPIDAAILWCDLEDHQDEILQIDLSHPGSLLKHFPQWPFLHAYAERIYDAIACGELPATYLGRPITTDSQADRVYWSIRHVDLRLWFVRNYPAEKPTFLFSQNIDHAECVSLNAYLALQAEHDAALRKFENLRQTHSAAVDEVTALAAHNKELSERLDALGIPSEASAGTQCIIVGALLEVTLGKSKDGRVQSIYRSQSALVEEITRRFPGTPGLSKSTLDRRFADARRHLAQVTRG</sequence>
<dbReference type="EMBL" id="CP018743">
    <property type="protein sequence ID" value="APO83306.1"/>
    <property type="molecule type" value="Genomic_DNA"/>
</dbReference>
<dbReference type="EMBL" id="MING01000083">
    <property type="protein sequence ID" value="POG02953.1"/>
    <property type="molecule type" value="Genomic_DNA"/>
</dbReference>
<organism evidence="1 3">
    <name type="scientific">Pseudomonas putida</name>
    <name type="common">Arthrobacter siderocapsulatus</name>
    <dbReference type="NCBI Taxonomy" id="303"/>
    <lineage>
        <taxon>Bacteria</taxon>
        <taxon>Pseudomonadati</taxon>
        <taxon>Pseudomonadota</taxon>
        <taxon>Gammaproteobacteria</taxon>
        <taxon>Pseudomonadales</taxon>
        <taxon>Pseudomonadaceae</taxon>
        <taxon>Pseudomonas</taxon>
    </lineage>
</organism>
<accession>A0A1L5PTE9</accession>
<gene>
    <name evidence="2" type="ORF">BGP82_16755</name>
    <name evidence="1" type="ORF">BL240_18395</name>
</gene>
<protein>
    <submittedName>
        <fullName evidence="1">Uncharacterized protein</fullName>
    </submittedName>
</protein>
<proteinExistence type="predicted"/>
<reference evidence="2 4" key="1">
    <citation type="submission" date="2016-08" db="EMBL/GenBank/DDBJ databases">
        <authorList>
            <person name="Seilhamer J.J."/>
        </authorList>
    </citation>
    <scope>NUCLEOTIDE SEQUENCE [LARGE SCALE GENOMIC DNA]</scope>
    <source>
        <strain evidence="2 4">KH-18-2</strain>
    </source>
</reference>
<dbReference type="AlphaFoldDB" id="A0A1L5PTE9"/>
<name>A0A1L5PTE9_PSEPU</name>
<reference evidence="2 4" key="3">
    <citation type="submission" date="2018-03" db="EMBL/GenBank/DDBJ databases">
        <title>Draft genome of Pseudomonas putida strain KH-18-2.</title>
        <authorList>
            <person name="Yoshizawa S."/>
            <person name="Khan N.H."/>
            <person name="Nishimura M."/>
            <person name="Chiura H.X."/>
            <person name="Ogura Y."/>
            <person name="Hayashi T."/>
            <person name="Kogure K."/>
        </authorList>
    </citation>
    <scope>NUCLEOTIDE SEQUENCE [LARGE SCALE GENOMIC DNA]</scope>
    <source>
        <strain evidence="2 4">KH-18-2</strain>
    </source>
</reference>
<evidence type="ECO:0000313" key="3">
    <source>
        <dbReference type="Proteomes" id="UP000185146"/>
    </source>
</evidence>